<evidence type="ECO:0000313" key="2">
    <source>
        <dbReference type="EMBL" id="OBR85914.1"/>
    </source>
</evidence>
<dbReference type="KEGG" id="kdj:28967328"/>
<dbReference type="EMBL" id="KI894030">
    <property type="protein sequence ID" value="OBR85914.1"/>
    <property type="molecule type" value="Genomic_DNA"/>
</dbReference>
<gene>
    <name evidence="2" type="ORF">I303_03629</name>
    <name evidence="3" type="ORF">I303_103607</name>
</gene>
<evidence type="ECO:0000313" key="3">
    <source>
        <dbReference type="EMBL" id="WWC61029.1"/>
    </source>
</evidence>
<protein>
    <submittedName>
        <fullName evidence="2">Uncharacterized protein</fullName>
    </submittedName>
</protein>
<dbReference type="EMBL" id="CP144533">
    <property type="protein sequence ID" value="WWC61029.1"/>
    <property type="molecule type" value="Genomic_DNA"/>
</dbReference>
<dbReference type="AlphaFoldDB" id="A0A1A6A781"/>
<evidence type="ECO:0000256" key="1">
    <source>
        <dbReference type="SAM" id="Coils"/>
    </source>
</evidence>
<reference evidence="3" key="3">
    <citation type="submission" date="2024-02" db="EMBL/GenBank/DDBJ databases">
        <title>Comparative genomics of Cryptococcus and Kwoniella reveals pathogenesis evolution and contrasting modes of karyotype evolution via chromosome fusion or intercentromeric recombination.</title>
        <authorList>
            <person name="Coelho M.A."/>
            <person name="David-Palma M."/>
            <person name="Shea T."/>
            <person name="Bowers K."/>
            <person name="McGinley-Smith S."/>
            <person name="Mohammad A.W."/>
            <person name="Gnirke A."/>
            <person name="Yurkov A.M."/>
            <person name="Nowrousian M."/>
            <person name="Sun S."/>
            <person name="Cuomo C.A."/>
            <person name="Heitman J."/>
        </authorList>
    </citation>
    <scope>NUCLEOTIDE SEQUENCE</scope>
    <source>
        <strain evidence="3">CBS 10117</strain>
    </source>
</reference>
<organism evidence="2">
    <name type="scientific">Kwoniella dejecticola CBS 10117</name>
    <dbReference type="NCBI Taxonomy" id="1296121"/>
    <lineage>
        <taxon>Eukaryota</taxon>
        <taxon>Fungi</taxon>
        <taxon>Dikarya</taxon>
        <taxon>Basidiomycota</taxon>
        <taxon>Agaricomycotina</taxon>
        <taxon>Tremellomycetes</taxon>
        <taxon>Tremellales</taxon>
        <taxon>Cryptococcaceae</taxon>
        <taxon>Kwoniella</taxon>
    </lineage>
</organism>
<evidence type="ECO:0000313" key="4">
    <source>
        <dbReference type="Proteomes" id="UP000078595"/>
    </source>
</evidence>
<sequence>MIGPSIASYPDTPPSHIADRFQELSARSRILEDIPLRIGLDETVTSRSDLSFREAVSSKIDRLENELLEIREECLRRSADIMGEISKDDFKDCLAESTWANRYLLTLLNTTIEDTASSQERIDCLGRAVSRLVDSSESGRDVRRYHSRIIEPFLRRRCESYDELESEVCKLEDWLSDWN</sequence>
<accession>A0A1A6A781</accession>
<dbReference type="GeneID" id="28967328"/>
<reference evidence="3" key="2">
    <citation type="submission" date="2013-07" db="EMBL/GenBank/DDBJ databases">
        <authorList>
            <consortium name="The Broad Institute Genome Sequencing Platform"/>
            <person name="Cuomo C."/>
            <person name="Litvintseva A."/>
            <person name="Chen Y."/>
            <person name="Heitman J."/>
            <person name="Sun S."/>
            <person name="Springer D."/>
            <person name="Dromer F."/>
            <person name="Young S.K."/>
            <person name="Zeng Q."/>
            <person name="Gargeya S."/>
            <person name="Fitzgerald M."/>
            <person name="Abouelleil A."/>
            <person name="Alvarado L."/>
            <person name="Berlin A.M."/>
            <person name="Chapman S.B."/>
            <person name="Dewar J."/>
            <person name="Goldberg J."/>
            <person name="Griggs A."/>
            <person name="Gujja S."/>
            <person name="Hansen M."/>
            <person name="Howarth C."/>
            <person name="Imamovic A."/>
            <person name="Larimer J."/>
            <person name="McCowan C."/>
            <person name="Murphy C."/>
            <person name="Pearson M."/>
            <person name="Priest M."/>
            <person name="Roberts A."/>
            <person name="Saif S."/>
            <person name="Shea T."/>
            <person name="Sykes S."/>
            <person name="Wortman J."/>
            <person name="Nusbaum C."/>
            <person name="Birren B."/>
        </authorList>
    </citation>
    <scope>NUCLEOTIDE SEQUENCE</scope>
    <source>
        <strain evidence="3">CBS 10117</strain>
    </source>
</reference>
<proteinExistence type="predicted"/>
<keyword evidence="1" id="KW-0175">Coiled coil</keyword>
<reference evidence="2" key="1">
    <citation type="submission" date="2013-07" db="EMBL/GenBank/DDBJ databases">
        <title>The Genome Sequence of Cryptococcus dejecticola CBS10117.</title>
        <authorList>
            <consortium name="The Broad Institute Genome Sequencing Platform"/>
            <person name="Cuomo C."/>
            <person name="Litvintseva A."/>
            <person name="Chen Y."/>
            <person name="Heitman J."/>
            <person name="Sun S."/>
            <person name="Springer D."/>
            <person name="Dromer F."/>
            <person name="Young S.K."/>
            <person name="Zeng Q."/>
            <person name="Gargeya S."/>
            <person name="Fitzgerald M."/>
            <person name="Abouelleil A."/>
            <person name="Alvarado L."/>
            <person name="Berlin A.M."/>
            <person name="Chapman S.B."/>
            <person name="Dewar J."/>
            <person name="Goldberg J."/>
            <person name="Griggs A."/>
            <person name="Gujja S."/>
            <person name="Hansen M."/>
            <person name="Howarth C."/>
            <person name="Imamovic A."/>
            <person name="Larimer J."/>
            <person name="McCowan C."/>
            <person name="Murphy C."/>
            <person name="Pearson M."/>
            <person name="Priest M."/>
            <person name="Roberts A."/>
            <person name="Saif S."/>
            <person name="Shea T."/>
            <person name="Sykes S."/>
            <person name="Wortman J."/>
            <person name="Nusbaum C."/>
            <person name="Birren B."/>
        </authorList>
    </citation>
    <scope>NUCLEOTIDE SEQUENCE [LARGE SCALE GENOMIC DNA]</scope>
    <source>
        <strain evidence="2">CBS 10117</strain>
    </source>
</reference>
<name>A0A1A6A781_9TREE</name>
<dbReference type="Proteomes" id="UP000078595">
    <property type="component" value="Chromosome 4"/>
</dbReference>
<keyword evidence="4" id="KW-1185">Reference proteome</keyword>
<dbReference type="VEuPathDB" id="FungiDB:I303_03629"/>
<dbReference type="RefSeq" id="XP_018263756.1">
    <property type="nucleotide sequence ID" value="XM_018406948.1"/>
</dbReference>
<feature type="coiled-coil region" evidence="1">
    <location>
        <begin position="53"/>
        <end position="80"/>
    </location>
</feature>